<dbReference type="eggNOG" id="COG0406">
    <property type="taxonomic scope" value="Bacteria"/>
</dbReference>
<feature type="binding site" evidence="1">
    <location>
        <position position="60"/>
    </location>
    <ligand>
        <name>substrate</name>
    </ligand>
</feature>
<dbReference type="STRING" id="1043493.SAMN05421637_0651"/>
<dbReference type="AlphaFoldDB" id="A0A1H6VEP6"/>
<dbReference type="Gene3D" id="3.40.50.1240">
    <property type="entry name" value="Phosphoglycerate mutase-like"/>
    <property type="match status" value="1"/>
</dbReference>
<evidence type="ECO:0000313" key="2">
    <source>
        <dbReference type="EMBL" id="SEI98655.1"/>
    </source>
</evidence>
<gene>
    <name evidence="2" type="ORF">SAMN05421637_0651</name>
</gene>
<reference evidence="3" key="1">
    <citation type="submission" date="2016-10" db="EMBL/GenBank/DDBJ databases">
        <authorList>
            <person name="Varghese N."/>
        </authorList>
    </citation>
    <scope>NUCLEOTIDE SEQUENCE [LARGE SCALE GENOMIC DNA]</scope>
    <source>
        <strain evidence="3">DSM 24868</strain>
    </source>
</reference>
<dbReference type="EMBL" id="FNZI01000001">
    <property type="protein sequence ID" value="SEI98655.1"/>
    <property type="molecule type" value="Genomic_DNA"/>
</dbReference>
<dbReference type="InterPro" id="IPR013078">
    <property type="entry name" value="His_Pase_superF_clade-1"/>
</dbReference>
<dbReference type="PANTHER" id="PTHR48100">
    <property type="entry name" value="BROAD-SPECIFICITY PHOSPHATASE YOR283W-RELATED"/>
    <property type="match status" value="1"/>
</dbReference>
<organism evidence="2 3">
    <name type="scientific">Demequina mangrovi</name>
    <dbReference type="NCBI Taxonomy" id="1043493"/>
    <lineage>
        <taxon>Bacteria</taxon>
        <taxon>Bacillati</taxon>
        <taxon>Actinomycetota</taxon>
        <taxon>Actinomycetes</taxon>
        <taxon>Micrococcales</taxon>
        <taxon>Demequinaceae</taxon>
        <taxon>Demequina</taxon>
    </lineage>
</organism>
<evidence type="ECO:0000256" key="1">
    <source>
        <dbReference type="PIRSR" id="PIRSR613078-2"/>
    </source>
</evidence>
<dbReference type="Proteomes" id="UP000183315">
    <property type="component" value="Unassembled WGS sequence"/>
</dbReference>
<dbReference type="PANTHER" id="PTHR48100:SF62">
    <property type="entry name" value="GLUCOSYL-3-PHOSPHOGLYCERATE PHOSPHATASE"/>
    <property type="match status" value="1"/>
</dbReference>
<dbReference type="GO" id="GO:0016791">
    <property type="term" value="F:phosphatase activity"/>
    <property type="evidence" value="ECO:0007669"/>
    <property type="project" value="TreeGrafter"/>
</dbReference>
<keyword evidence="3" id="KW-1185">Reference proteome</keyword>
<dbReference type="InterPro" id="IPR050275">
    <property type="entry name" value="PGM_Phosphatase"/>
</dbReference>
<dbReference type="SMART" id="SM00855">
    <property type="entry name" value="PGAM"/>
    <property type="match status" value="1"/>
</dbReference>
<dbReference type="SUPFAM" id="SSF53254">
    <property type="entry name" value="Phosphoglycerate mutase-like"/>
    <property type="match status" value="1"/>
</dbReference>
<name>A0A1H6VEP6_9MICO</name>
<feature type="binding site" evidence="1">
    <location>
        <begin position="8"/>
        <end position="15"/>
    </location>
    <ligand>
        <name>substrate</name>
    </ligand>
</feature>
<proteinExistence type="predicted"/>
<dbReference type="Pfam" id="PF00300">
    <property type="entry name" value="His_Phos_1"/>
    <property type="match status" value="1"/>
</dbReference>
<dbReference type="GO" id="GO:0005737">
    <property type="term" value="C:cytoplasm"/>
    <property type="evidence" value="ECO:0007669"/>
    <property type="project" value="TreeGrafter"/>
</dbReference>
<sequence length="209" mass="22271">MTVLVLLRHGRTGYNAEGRLQGSLDVPFGAEGREQARAAAAALHAEYGVPDRIVTSPLRRAADTAAEISAVTGVPARPDARLTQRSYGAWEGLTWDEVRQGWPEDYDRRLRGQDPRIAGWGTAAEVSARVAEGLAEACEGARLVFAVSHGSSIMLGSLALLGLDVESTVLGKLEHGRWNVLESSPGHWSLAHYGHGPASSLAESLPEAD</sequence>
<dbReference type="InterPro" id="IPR029033">
    <property type="entry name" value="His_PPase_superfam"/>
</dbReference>
<protein>
    <submittedName>
        <fullName evidence="2">Probable phosphoglycerate mutase</fullName>
    </submittedName>
</protein>
<dbReference type="RefSeq" id="WP_042212917.1">
    <property type="nucleotide sequence ID" value="NZ_BBLU01000002.1"/>
</dbReference>
<dbReference type="CDD" id="cd07067">
    <property type="entry name" value="HP_PGM_like"/>
    <property type="match status" value="1"/>
</dbReference>
<accession>A0A1H6VEP6</accession>
<evidence type="ECO:0000313" key="3">
    <source>
        <dbReference type="Proteomes" id="UP000183315"/>
    </source>
</evidence>